<protein>
    <recommendedName>
        <fullName evidence="4">Aminoglycoside N(3)-acetyltransferase</fullName>
        <ecNumber evidence="4">2.3.1.-</ecNumber>
    </recommendedName>
</protein>
<reference evidence="5" key="1">
    <citation type="submission" date="2023-02" db="EMBL/GenBank/DDBJ databases">
        <title>Pathogen: clinical or host-associated sample.</title>
        <authorList>
            <person name="Hergert J."/>
            <person name="Casey R."/>
            <person name="Wagner J."/>
            <person name="Young E.L."/>
            <person name="Oakeson K.F."/>
        </authorList>
    </citation>
    <scope>NUCLEOTIDE SEQUENCE</scope>
    <source>
        <strain evidence="5">2022CK-00830</strain>
    </source>
</reference>
<keyword evidence="4" id="KW-0046">Antibiotic resistance</keyword>
<accession>A0AAX3MXS4</accession>
<sequence>MTEPIIDRPVTRTEISDGLYQLGLRPGMTLIVHSSLKSFGGWIPGGAPSVVLALQDVLGPEGTLVMPTQSMDLTDPSTWMNPPADPKWWELIRAEMPAYDPEMTETSGMGTIVDAFRQSGASLRSLHPHVSFAARGRLAPYIIEKHAYDYPLGEESPLARLYDADAHVLLIGCGHDRNTSLHLAEYRTEYKGRKEIQQQAPVLVQGSKQWITYRDYNISSDDFDKLGQDYELTDSSIFARGHIRQASCFLAPQRALVDYAAEWLRTKREL</sequence>
<proteinExistence type="inferred from homology"/>
<dbReference type="InterPro" id="IPR003679">
    <property type="entry name" value="Amioglycoside_AcTrfase"/>
</dbReference>
<dbReference type="Pfam" id="PF02522">
    <property type="entry name" value="Antibiotic_NAT"/>
    <property type="match status" value="1"/>
</dbReference>
<dbReference type="GO" id="GO:0046353">
    <property type="term" value="F:aminoglycoside 3-N-acetyltransferase activity"/>
    <property type="evidence" value="ECO:0007669"/>
    <property type="project" value="UniProtKB-EC"/>
</dbReference>
<dbReference type="PANTHER" id="PTHR11104">
    <property type="entry name" value="AMINOGLYCOSIDE N3-ACETYLTRANSFERASE"/>
    <property type="match status" value="1"/>
</dbReference>
<organism evidence="5 6">
    <name type="scientific">Paenibacillus urinalis</name>
    <dbReference type="NCBI Taxonomy" id="521520"/>
    <lineage>
        <taxon>Bacteria</taxon>
        <taxon>Bacillati</taxon>
        <taxon>Bacillota</taxon>
        <taxon>Bacilli</taxon>
        <taxon>Bacillales</taxon>
        <taxon>Paenibacillaceae</taxon>
        <taxon>Paenibacillus</taxon>
    </lineage>
</organism>
<dbReference type="RefSeq" id="WP_274359041.1">
    <property type="nucleotide sequence ID" value="NZ_CP118101.1"/>
</dbReference>
<evidence type="ECO:0000256" key="1">
    <source>
        <dbReference type="ARBA" id="ARBA00006383"/>
    </source>
</evidence>
<evidence type="ECO:0000313" key="5">
    <source>
        <dbReference type="EMBL" id="WDH81916.1"/>
    </source>
</evidence>
<evidence type="ECO:0000256" key="2">
    <source>
        <dbReference type="ARBA" id="ARBA00022679"/>
    </source>
</evidence>
<dbReference type="Proteomes" id="UP001220962">
    <property type="component" value="Chromosome"/>
</dbReference>
<keyword evidence="3 4" id="KW-0012">Acyltransferase</keyword>
<comment type="similarity">
    <text evidence="1 4">Belongs to the antibiotic N-acetyltransferase family.</text>
</comment>
<dbReference type="InterPro" id="IPR028345">
    <property type="entry name" value="Antibiotic_NAT-like"/>
</dbReference>
<comment type="catalytic activity">
    <reaction evidence="4">
        <text>a 2-deoxystreptamine antibiotic + acetyl-CoA = an N(3)-acetyl-2-deoxystreptamine antibiotic + CoA + H(+)</text>
        <dbReference type="Rhea" id="RHEA:12665"/>
        <dbReference type="ChEBI" id="CHEBI:15378"/>
        <dbReference type="ChEBI" id="CHEBI:57287"/>
        <dbReference type="ChEBI" id="CHEBI:57288"/>
        <dbReference type="ChEBI" id="CHEBI:57921"/>
        <dbReference type="ChEBI" id="CHEBI:77452"/>
        <dbReference type="EC" id="2.3.1.81"/>
    </reaction>
</comment>
<dbReference type="AlphaFoldDB" id="A0AAX3MXS4"/>
<name>A0AAX3MXS4_9BACL</name>
<dbReference type="GO" id="GO:0046677">
    <property type="term" value="P:response to antibiotic"/>
    <property type="evidence" value="ECO:0007669"/>
    <property type="project" value="UniProtKB-KW"/>
</dbReference>
<evidence type="ECO:0000313" key="6">
    <source>
        <dbReference type="Proteomes" id="UP001220962"/>
    </source>
</evidence>
<dbReference type="PANTHER" id="PTHR11104:SF0">
    <property type="entry name" value="SPBETA PROPHAGE-DERIVED AMINOGLYCOSIDE N(3')-ACETYLTRANSFERASE-LIKE PROTEIN YOKD"/>
    <property type="match status" value="1"/>
</dbReference>
<keyword evidence="2 4" id="KW-0808">Transferase</keyword>
<dbReference type="SUPFAM" id="SSF110710">
    <property type="entry name" value="TTHA0583/YokD-like"/>
    <property type="match status" value="1"/>
</dbReference>
<evidence type="ECO:0000256" key="4">
    <source>
        <dbReference type="RuleBase" id="RU365031"/>
    </source>
</evidence>
<dbReference type="EMBL" id="CP118101">
    <property type="protein sequence ID" value="WDH81916.1"/>
    <property type="molecule type" value="Genomic_DNA"/>
</dbReference>
<gene>
    <name evidence="5" type="ORF">PUW23_20835</name>
</gene>
<evidence type="ECO:0000256" key="3">
    <source>
        <dbReference type="ARBA" id="ARBA00023315"/>
    </source>
</evidence>
<dbReference type="EC" id="2.3.1.-" evidence="4"/>